<evidence type="ECO:0000313" key="1">
    <source>
        <dbReference type="EMBL" id="KAK1797636.1"/>
    </source>
</evidence>
<keyword evidence="2" id="KW-1185">Reference proteome</keyword>
<dbReference type="Proteomes" id="UP001239994">
    <property type="component" value="Unassembled WGS sequence"/>
</dbReference>
<sequence>MLINKAMKKGLMKGLTVHSYQVVQMAKIFALQYSGWVRMSLCLKLLHLANCQWAVVTQWLRDAFGPWRLPSLRNQKGDYKQETPIRMANVLCSRARLVTYLPGLHLLVQRITGARTFSGASGSDEPHINTTPPDMGPRTVWPDETMGPFGPQDKRFQLPGNVGFACQLGDTVGQNMARLPRTVPDVLTAQSSSERHEFVLAQFVTEFHGKEEVSSLQDFNRVEQYFGHSSVECAVQSCPELLKKDFEMMFPEAPSSGMMVVTVTQRTENDMTAWSADVDQEREELLAKFIAGAKEICYALHSEGFWADFIDPSSGLAFFGSYTNSTLFETDERYRHLGFQIEDLGCCKVIRHALWGTHVFVGTVFTDAPPNSLIMKKLQGN</sequence>
<protein>
    <recommendedName>
        <fullName evidence="3">Metabolism of cobalamin associated D</fullName>
    </recommendedName>
</protein>
<evidence type="ECO:0000313" key="2">
    <source>
        <dbReference type="Proteomes" id="UP001239994"/>
    </source>
</evidence>
<organism evidence="1 2">
    <name type="scientific">Electrophorus voltai</name>
    <dbReference type="NCBI Taxonomy" id="2609070"/>
    <lineage>
        <taxon>Eukaryota</taxon>
        <taxon>Metazoa</taxon>
        <taxon>Chordata</taxon>
        <taxon>Craniata</taxon>
        <taxon>Vertebrata</taxon>
        <taxon>Euteleostomi</taxon>
        <taxon>Actinopterygii</taxon>
        <taxon>Neopterygii</taxon>
        <taxon>Teleostei</taxon>
        <taxon>Ostariophysi</taxon>
        <taxon>Gymnotiformes</taxon>
        <taxon>Gymnotoidei</taxon>
        <taxon>Gymnotidae</taxon>
        <taxon>Electrophorus</taxon>
    </lineage>
</organism>
<dbReference type="Pfam" id="PF10229">
    <property type="entry name" value="MMADHC"/>
    <property type="match status" value="1"/>
</dbReference>
<accession>A0AAD8ZGN6</accession>
<dbReference type="PANTHER" id="PTHR13192">
    <property type="entry name" value="MY011 PROTEIN"/>
    <property type="match status" value="1"/>
</dbReference>
<proteinExistence type="predicted"/>
<gene>
    <name evidence="1" type="ORF">P4O66_008009</name>
</gene>
<dbReference type="InterPro" id="IPR019362">
    <property type="entry name" value="MMADHC"/>
</dbReference>
<name>A0AAD8ZGN6_9TELE</name>
<dbReference type="EMBL" id="JAROKS010000013">
    <property type="protein sequence ID" value="KAK1797636.1"/>
    <property type="molecule type" value="Genomic_DNA"/>
</dbReference>
<dbReference type="GO" id="GO:0009235">
    <property type="term" value="P:cobalamin metabolic process"/>
    <property type="evidence" value="ECO:0007669"/>
    <property type="project" value="InterPro"/>
</dbReference>
<comment type="caution">
    <text evidence="1">The sequence shown here is derived from an EMBL/GenBank/DDBJ whole genome shotgun (WGS) entry which is preliminary data.</text>
</comment>
<dbReference type="AlphaFoldDB" id="A0AAD8ZGN6"/>
<dbReference type="GO" id="GO:0005739">
    <property type="term" value="C:mitochondrion"/>
    <property type="evidence" value="ECO:0007669"/>
    <property type="project" value="TreeGrafter"/>
</dbReference>
<reference evidence="1" key="1">
    <citation type="submission" date="2023-03" db="EMBL/GenBank/DDBJ databases">
        <title>Electrophorus voltai genome.</title>
        <authorList>
            <person name="Bian C."/>
        </authorList>
    </citation>
    <scope>NUCLEOTIDE SEQUENCE</scope>
    <source>
        <strain evidence="1">CB-2022</strain>
        <tissue evidence="1">Muscle</tissue>
    </source>
</reference>
<dbReference type="PANTHER" id="PTHR13192:SF3">
    <property type="entry name" value="COBALAMIN TRAFFICKING PROTEIN CBLD"/>
    <property type="match status" value="1"/>
</dbReference>
<evidence type="ECO:0008006" key="3">
    <source>
        <dbReference type="Google" id="ProtNLM"/>
    </source>
</evidence>